<dbReference type="PROSITE" id="PS51184">
    <property type="entry name" value="JMJC"/>
    <property type="match status" value="1"/>
</dbReference>
<proteinExistence type="predicted"/>
<gene>
    <name evidence="3" type="ORF">LshimejAT787_0204140</name>
</gene>
<dbReference type="Proteomes" id="UP001063166">
    <property type="component" value="Unassembled WGS sequence"/>
</dbReference>
<dbReference type="Gene3D" id="2.60.120.650">
    <property type="entry name" value="Cupin"/>
    <property type="match status" value="1"/>
</dbReference>
<evidence type="ECO:0000313" key="4">
    <source>
        <dbReference type="Proteomes" id="UP001063166"/>
    </source>
</evidence>
<evidence type="ECO:0000313" key="3">
    <source>
        <dbReference type="EMBL" id="GLB34849.1"/>
    </source>
</evidence>
<comment type="caution">
    <text evidence="3">The sequence shown here is derived from an EMBL/GenBank/DDBJ whole genome shotgun (WGS) entry which is preliminary data.</text>
</comment>
<name>A0A9P3PG23_LYOSH</name>
<dbReference type="OrthoDB" id="298344at2759"/>
<feature type="compositionally biased region" description="Polar residues" evidence="1">
    <location>
        <begin position="672"/>
        <end position="685"/>
    </location>
</feature>
<keyword evidence="4" id="KW-1185">Reference proteome</keyword>
<evidence type="ECO:0000256" key="1">
    <source>
        <dbReference type="SAM" id="MobiDB-lite"/>
    </source>
</evidence>
<dbReference type="EMBL" id="BRPK01000002">
    <property type="protein sequence ID" value="GLB34849.1"/>
    <property type="molecule type" value="Genomic_DNA"/>
</dbReference>
<dbReference type="Pfam" id="PF02373">
    <property type="entry name" value="JmjC"/>
    <property type="match status" value="1"/>
</dbReference>
<feature type="domain" description="JmjC" evidence="2">
    <location>
        <begin position="113"/>
        <end position="288"/>
    </location>
</feature>
<protein>
    <recommendedName>
        <fullName evidence="2">JmjC domain-containing protein</fullName>
    </recommendedName>
</protein>
<dbReference type="SUPFAM" id="SSF51197">
    <property type="entry name" value="Clavaminate synthase-like"/>
    <property type="match status" value="1"/>
</dbReference>
<accession>A0A9P3PG23</accession>
<feature type="region of interest" description="Disordered" evidence="1">
    <location>
        <begin position="637"/>
        <end position="687"/>
    </location>
</feature>
<evidence type="ECO:0000259" key="2">
    <source>
        <dbReference type="PROSITE" id="PS51184"/>
    </source>
</evidence>
<organism evidence="3 4">
    <name type="scientific">Lyophyllum shimeji</name>
    <name type="common">Hon-shimeji</name>
    <name type="synonym">Tricholoma shimeji</name>
    <dbReference type="NCBI Taxonomy" id="47721"/>
    <lineage>
        <taxon>Eukaryota</taxon>
        <taxon>Fungi</taxon>
        <taxon>Dikarya</taxon>
        <taxon>Basidiomycota</taxon>
        <taxon>Agaricomycotina</taxon>
        <taxon>Agaricomycetes</taxon>
        <taxon>Agaricomycetidae</taxon>
        <taxon>Agaricales</taxon>
        <taxon>Tricholomatineae</taxon>
        <taxon>Lyophyllaceae</taxon>
        <taxon>Lyophyllum</taxon>
    </lineage>
</organism>
<sequence length="742" mass="83695">MHLAPGISTKEWSLEQILHSNERFQAIPRFPASSSKLTRAINKSEREGQPLIIEGLHTHEKWLRNEFSPEWLMANGPRDISVRNVHDWSDTIIPFPEFIAKSRASPTFASSDEQERLYGKDTECPEEWNRWLQHSGVVPSSLTPHHANNLLSSRVETLMCYLGIGDTFTPCHKDLCASSGQNLMCYTENGGSSFWFMTRSLDAPEASRYFQKLKQELDHETHVITVEQLAKAPFDVFIGEQRLGDLVLVPPRSCHQVVNYGGITIKTSWSRMTLKGLETALYHELPIYRRVCRPETYRIKFTIYETLRRSIEPLNELRRRPKHRQSVLANTKSDNVVANARTLLDLFDDILVDEYSPTHARMYCLSSGSSSTPARLSTEENPLCHAEGADIHVTCDFCGADIFQSFFECLECVATNASGTHSVQRGDGFVICAGCYVEGRSCECTVMHPMQCRPFKELLAYRNQVAGLLSAIMRTDDPFPPLKFSAPRGTFRAACVLQQVRKDKRETKVCTLPRRANSSHEVPNSWALYCKKCHSAKCFEHLLMSQKLHVTDALLSHSSDSSHEKLHNYHLTSRERFQNGMDAFLQSQKEATKPDFTLQRAYLASEYGTCKPINSQFMSLGWYDRHAQVLHVANGQDEELEEDKRPMSDPPSTQSQPRTIPPQADSALPLPTTAQTLSPNLSTRAPTAPKLVERKRKRVVMDYIDVPAASYKAKRSARSTLNTTDALHVNAPKGSMTSIGGG</sequence>
<dbReference type="SMART" id="SM00558">
    <property type="entry name" value="JmjC"/>
    <property type="match status" value="1"/>
</dbReference>
<dbReference type="InterPro" id="IPR003347">
    <property type="entry name" value="JmjC_dom"/>
</dbReference>
<reference evidence="3" key="1">
    <citation type="submission" date="2022-07" db="EMBL/GenBank/DDBJ databases">
        <title>The genome of Lyophyllum shimeji provides insight into the initial evolution of ectomycorrhizal fungal genome.</title>
        <authorList>
            <person name="Kobayashi Y."/>
            <person name="Shibata T."/>
            <person name="Hirakawa H."/>
            <person name="Shigenobu S."/>
            <person name="Nishiyama T."/>
            <person name="Yamada A."/>
            <person name="Hasebe M."/>
            <person name="Kawaguchi M."/>
        </authorList>
    </citation>
    <scope>NUCLEOTIDE SEQUENCE</scope>
    <source>
        <strain evidence="3">AT787</strain>
    </source>
</reference>
<dbReference type="AlphaFoldDB" id="A0A9P3PG23"/>